<dbReference type="EMBL" id="JBHLWI010000028">
    <property type="protein sequence ID" value="MFC0263011.1"/>
    <property type="molecule type" value="Genomic_DNA"/>
</dbReference>
<dbReference type="SUPFAM" id="SSF160574">
    <property type="entry name" value="BT0923-like"/>
    <property type="match status" value="1"/>
</dbReference>
<organism evidence="2 3">
    <name type="scientific">Fontibacter flavus</name>
    <dbReference type="NCBI Taxonomy" id="654838"/>
    <lineage>
        <taxon>Bacteria</taxon>
        <taxon>Pseudomonadati</taxon>
        <taxon>Bacteroidota</taxon>
        <taxon>Cytophagia</taxon>
        <taxon>Cytophagales</taxon>
        <taxon>Cyclobacteriaceae</taxon>
        <taxon>Fontibacter</taxon>
    </lineage>
</organism>
<evidence type="ECO:0000313" key="3">
    <source>
        <dbReference type="Proteomes" id="UP001589797"/>
    </source>
</evidence>
<name>A0ABV6FTB6_9BACT</name>
<dbReference type="RefSeq" id="WP_382387473.1">
    <property type="nucleotide sequence ID" value="NZ_JBHLWI010000028.1"/>
</dbReference>
<keyword evidence="3" id="KW-1185">Reference proteome</keyword>
<dbReference type="Gene3D" id="3.40.1420.30">
    <property type="match status" value="1"/>
</dbReference>
<proteinExistence type="predicted"/>
<feature type="chain" id="PRO_5046515835" evidence="1">
    <location>
        <begin position="23"/>
        <end position="193"/>
    </location>
</feature>
<keyword evidence="1" id="KW-0732">Signal</keyword>
<gene>
    <name evidence="2" type="ORF">ACFFIP_09985</name>
</gene>
<sequence length="193" mass="23021">MLRKSSFILVFMLLCFSTVSYGQKREIEQGVDKSEVPEKAREWLKDAYEGINKVRWYFQTDGEKEVYEAKLRKKQKWHSVEFLPDGEISNIEILIEFKDLEKEIQENLTRYLTENYQRFKIDRIQIQYTGNSDDLEDLIDENKVGESLIKKYEIEYFGRENGLNKMWEGHFDSLGNFLEKRAIELSSTDVLDF</sequence>
<comment type="caution">
    <text evidence="2">The sequence shown here is derived from an EMBL/GenBank/DDBJ whole genome shotgun (WGS) entry which is preliminary data.</text>
</comment>
<dbReference type="Proteomes" id="UP001589797">
    <property type="component" value="Unassembled WGS sequence"/>
</dbReference>
<reference evidence="2 3" key="1">
    <citation type="submission" date="2024-09" db="EMBL/GenBank/DDBJ databases">
        <authorList>
            <person name="Sun Q."/>
            <person name="Mori K."/>
        </authorList>
    </citation>
    <scope>NUCLEOTIDE SEQUENCE [LARGE SCALE GENOMIC DNA]</scope>
    <source>
        <strain evidence="2 3">CCM 7650</strain>
    </source>
</reference>
<feature type="signal peptide" evidence="1">
    <location>
        <begin position="1"/>
        <end position="22"/>
    </location>
</feature>
<protein>
    <submittedName>
        <fullName evidence="2">Uncharacterized protein</fullName>
    </submittedName>
</protein>
<accession>A0ABV6FTB6</accession>
<evidence type="ECO:0000256" key="1">
    <source>
        <dbReference type="SAM" id="SignalP"/>
    </source>
</evidence>
<evidence type="ECO:0000313" key="2">
    <source>
        <dbReference type="EMBL" id="MFC0263011.1"/>
    </source>
</evidence>